<dbReference type="GO" id="GO:0005737">
    <property type="term" value="C:cytoplasm"/>
    <property type="evidence" value="ECO:0007669"/>
    <property type="project" value="UniProtKB-ARBA"/>
</dbReference>
<feature type="region of interest" description="Disordered" evidence="4">
    <location>
        <begin position="815"/>
        <end position="860"/>
    </location>
</feature>
<dbReference type="SUPFAM" id="SSF57829">
    <property type="entry name" value="Zn-binding ribosomal proteins"/>
    <property type="match status" value="1"/>
</dbReference>
<dbReference type="SUPFAM" id="SSF52087">
    <property type="entry name" value="CRAL/TRIO domain"/>
    <property type="match status" value="1"/>
</dbReference>
<dbReference type="OrthoDB" id="7777654at2759"/>
<dbReference type="HAMAP" id="MF_00294">
    <property type="entry name" value="Ribosomal_bL33"/>
    <property type="match status" value="1"/>
</dbReference>
<evidence type="ECO:0000313" key="7">
    <source>
        <dbReference type="Proteomes" id="UP000186817"/>
    </source>
</evidence>
<dbReference type="NCBIfam" id="TIGR01023">
    <property type="entry name" value="rpmG_bact"/>
    <property type="match status" value="1"/>
</dbReference>
<dbReference type="Gene3D" id="3.40.525.10">
    <property type="entry name" value="CRAL-TRIO lipid binding domain"/>
    <property type="match status" value="1"/>
</dbReference>
<dbReference type="InterPro" id="IPR001705">
    <property type="entry name" value="Ribosomal_bL33"/>
</dbReference>
<feature type="compositionally biased region" description="Polar residues" evidence="4">
    <location>
        <begin position="844"/>
        <end position="860"/>
    </location>
</feature>
<feature type="compositionally biased region" description="Basic and acidic residues" evidence="4">
    <location>
        <begin position="832"/>
        <end position="842"/>
    </location>
</feature>
<dbReference type="Gene3D" id="2.20.28.120">
    <property type="entry name" value="Ribosomal protein L33"/>
    <property type="match status" value="1"/>
</dbReference>
<dbReference type="PROSITE" id="PS50191">
    <property type="entry name" value="CRAL_TRIO"/>
    <property type="match status" value="1"/>
</dbReference>
<dbReference type="CDD" id="cd00170">
    <property type="entry name" value="SEC14"/>
    <property type="match status" value="1"/>
</dbReference>
<feature type="region of interest" description="Disordered" evidence="4">
    <location>
        <begin position="333"/>
        <end position="409"/>
    </location>
</feature>
<dbReference type="GO" id="GO:0003735">
    <property type="term" value="F:structural constituent of ribosome"/>
    <property type="evidence" value="ECO:0007669"/>
    <property type="project" value="InterPro"/>
</dbReference>
<dbReference type="PANTHER" id="PTHR46818:SF1">
    <property type="entry name" value="CHROMOSOME UNDETERMINED SCAFFOLD_125, WHOLE GENOME SHOTGUN SEQUENCE"/>
    <property type="match status" value="1"/>
</dbReference>
<evidence type="ECO:0000313" key="6">
    <source>
        <dbReference type="EMBL" id="OLP93909.1"/>
    </source>
</evidence>
<dbReference type="InterPro" id="IPR036865">
    <property type="entry name" value="CRAL-TRIO_dom_sf"/>
</dbReference>
<dbReference type="GO" id="GO:0006412">
    <property type="term" value="P:translation"/>
    <property type="evidence" value="ECO:0007669"/>
    <property type="project" value="InterPro"/>
</dbReference>
<comment type="similarity">
    <text evidence="1">Belongs to the bacterial ribosomal protein bL33 family.</text>
</comment>
<sequence length="1263" mass="138174">MMGGLGYEVSPTPAWICQVLAVVLDFALQSGLVRALVVGIRFSKSQKRLPELTPAGSQPSIEDVPEVTVAGQAEGSDFEELLLPLVGPELWPAPGGSERAPGTRLGSRFNYCRGANQNGAAMKKVGLKTPVEVRQSSLGSCIKWQPEQRRPGAGFDGLLEGGLEILVDDATTTRWEEPVLQTPMLTRRLACEFADVPDAELKPNSESDVSSKDWELSEKLRSAFAKPELPGGQMLLALHSRLQRRLRESLLSEAAKNSAADLPSQLPELANLAWSAKQQRKDRALTEATGSTKDGQGTFKFFEVSNFAWGPGRLQRGAAGQKLSASDVKAQHAASARWRSGKLKISDRRVSERPPPSPYMSEPCPSSRKVNGIQRHLAFRPGGDQQKPMDTTCAPPSEAGARQATRQVRMPARRGRVVCGKSGVCLHAEIHAPTEQGAASAVVQERLARLTPRYPCNISRAFCVIALESSQLPAGTIPPDEAEASKADGPEPGLHWAFQLANESGSLCDLKAVTAGWRVSWPVLRCSRPLLPHGKPKHQALGVKPLVPASHLQPPCLWEPVSPEQPVAERATSLSPLSMAAHRKPTKKGRKIAVIECVEQRQMVKVASAGVAFVSPVNLKPAELAPRTAGAQVSALGVKPLVPASHLQPPCLWEPVSPEQPAAERATSLSPLSMAAHRKPTKKGRKIAVIECVEQRQMVKDGVPGAGGPRGGVSRYYTEKNVRNTPELLKLRKFNKYLGRHTLHVEIKWQSSIRDGSRARALQLLIAYVAHQAWQTKIRESNCQDLANVLRSMATAAASLPAEMLAAVAGQTASPAKRTNNAHYEGGGGAPEEPKSKEKETGDSTENSVAGANTATDAQSNAEGSEFCGFLSKPEPCPIQVQPQNIARYSLPEEALSYVPEEAAVVMPFANGDKERLISCNIELSAEELRWLKELRKEALRQQKAFLPSVAVAAVRFLGDARGDVDVALREMEENQLWRLSYFPKPLQDTELFSDLKEGAVYFCGRDFALRPALVMRAGRVPFAWDAPRFARLFMFCMEYFLRYMAVPGRVENVVVIIDLQDISYRHMAIPALMELKEVFTHQNAGRVFCFYVCNMPFLVRALVNVVEAAMTERARQKIRFLSDVSQLREDFALNQLERDLGGCREAAESFFPFPLPPGPFSAGSPGSRKEAVGDLHQIMTRAGARGRLWDPATRSSCMEFADTARDFLRQHGLEHLLDQTGHVRAKAFAESPEQVDLSPEEVSLRCIFSCEPLFKLGCQIGK</sequence>
<keyword evidence="7" id="KW-1185">Reference proteome</keyword>
<gene>
    <name evidence="6" type="primary">rpmG</name>
    <name evidence="6" type="ORF">AK812_SmicGene24145</name>
</gene>
<comment type="caution">
    <text evidence="6">The sequence shown here is derived from an EMBL/GenBank/DDBJ whole genome shotgun (WGS) entry which is preliminary data.</text>
</comment>
<name>A0A1Q9DFH2_SYMMI</name>
<accession>A0A1Q9DFH2</accession>
<keyword evidence="2 6" id="KW-0689">Ribosomal protein</keyword>
<dbReference type="EMBL" id="LSRX01000565">
    <property type="protein sequence ID" value="OLP93909.1"/>
    <property type="molecule type" value="Genomic_DNA"/>
</dbReference>
<dbReference type="InterPro" id="IPR001251">
    <property type="entry name" value="CRAL-TRIO_dom"/>
</dbReference>
<protein>
    <submittedName>
        <fullName evidence="6">50S ribosomal protein L33</fullName>
    </submittedName>
</protein>
<evidence type="ECO:0000256" key="1">
    <source>
        <dbReference type="ARBA" id="ARBA00007596"/>
    </source>
</evidence>
<dbReference type="PANTHER" id="PTHR46818">
    <property type="entry name" value="DOMAIN-CONTAINING PROTEIN, PUTATIVE-RELATED"/>
    <property type="match status" value="1"/>
</dbReference>
<dbReference type="GO" id="GO:1990904">
    <property type="term" value="C:ribonucleoprotein complex"/>
    <property type="evidence" value="ECO:0007669"/>
    <property type="project" value="UniProtKB-KW"/>
</dbReference>
<proteinExistence type="inferred from homology"/>
<dbReference type="InterPro" id="IPR038584">
    <property type="entry name" value="Ribosomal_bL33_sf"/>
</dbReference>
<evidence type="ECO:0000256" key="2">
    <source>
        <dbReference type="ARBA" id="ARBA00022980"/>
    </source>
</evidence>
<evidence type="ECO:0000259" key="5">
    <source>
        <dbReference type="PROSITE" id="PS50191"/>
    </source>
</evidence>
<feature type="region of interest" description="Disordered" evidence="4">
    <location>
        <begin position="657"/>
        <end position="681"/>
    </location>
</feature>
<dbReference type="Proteomes" id="UP000186817">
    <property type="component" value="Unassembled WGS sequence"/>
</dbReference>
<evidence type="ECO:0000256" key="3">
    <source>
        <dbReference type="ARBA" id="ARBA00023274"/>
    </source>
</evidence>
<dbReference type="GO" id="GO:0005840">
    <property type="term" value="C:ribosome"/>
    <property type="evidence" value="ECO:0007669"/>
    <property type="project" value="UniProtKB-KW"/>
</dbReference>
<evidence type="ECO:0000256" key="4">
    <source>
        <dbReference type="SAM" id="MobiDB-lite"/>
    </source>
</evidence>
<dbReference type="Pfam" id="PF00650">
    <property type="entry name" value="CRAL_TRIO"/>
    <property type="match status" value="1"/>
</dbReference>
<dbReference type="Pfam" id="PF00471">
    <property type="entry name" value="Ribosomal_L33"/>
    <property type="match status" value="1"/>
</dbReference>
<dbReference type="AlphaFoldDB" id="A0A1Q9DFH2"/>
<dbReference type="SMART" id="SM00516">
    <property type="entry name" value="SEC14"/>
    <property type="match status" value="1"/>
</dbReference>
<keyword evidence="3" id="KW-0687">Ribonucleoprotein</keyword>
<organism evidence="6 7">
    <name type="scientific">Symbiodinium microadriaticum</name>
    <name type="common">Dinoflagellate</name>
    <name type="synonym">Zooxanthella microadriatica</name>
    <dbReference type="NCBI Taxonomy" id="2951"/>
    <lineage>
        <taxon>Eukaryota</taxon>
        <taxon>Sar</taxon>
        <taxon>Alveolata</taxon>
        <taxon>Dinophyceae</taxon>
        <taxon>Suessiales</taxon>
        <taxon>Symbiodiniaceae</taxon>
        <taxon>Symbiodinium</taxon>
    </lineage>
</organism>
<reference evidence="6 7" key="1">
    <citation type="submission" date="2016-02" db="EMBL/GenBank/DDBJ databases">
        <title>Genome analysis of coral dinoflagellate symbionts highlights evolutionary adaptations to a symbiotic lifestyle.</title>
        <authorList>
            <person name="Aranda M."/>
            <person name="Li Y."/>
            <person name="Liew Y.J."/>
            <person name="Baumgarten S."/>
            <person name="Simakov O."/>
            <person name="Wilson M."/>
            <person name="Piel J."/>
            <person name="Ashoor H."/>
            <person name="Bougouffa S."/>
            <person name="Bajic V.B."/>
            <person name="Ryu T."/>
            <person name="Ravasi T."/>
            <person name="Bayer T."/>
            <person name="Micklem G."/>
            <person name="Kim H."/>
            <person name="Bhak J."/>
            <person name="Lajeunesse T.C."/>
            <person name="Voolstra C.R."/>
        </authorList>
    </citation>
    <scope>NUCLEOTIDE SEQUENCE [LARGE SCALE GENOMIC DNA]</scope>
    <source>
        <strain evidence="6 7">CCMP2467</strain>
    </source>
</reference>
<feature type="domain" description="CRAL-TRIO" evidence="5">
    <location>
        <begin position="989"/>
        <end position="1149"/>
    </location>
</feature>
<dbReference type="InterPro" id="IPR011332">
    <property type="entry name" value="Ribosomal_zn-bd"/>
</dbReference>